<protein>
    <recommendedName>
        <fullName evidence="8">Ammonium transporter</fullName>
    </recommendedName>
</protein>
<keyword evidence="3 8" id="KW-0813">Transport</keyword>
<evidence type="ECO:0000256" key="1">
    <source>
        <dbReference type="ARBA" id="ARBA00004141"/>
    </source>
</evidence>
<evidence type="ECO:0000256" key="5">
    <source>
        <dbReference type="ARBA" id="ARBA00022989"/>
    </source>
</evidence>
<evidence type="ECO:0000256" key="3">
    <source>
        <dbReference type="ARBA" id="ARBA00022448"/>
    </source>
</evidence>
<proteinExistence type="inferred from homology"/>
<evidence type="ECO:0000313" key="11">
    <source>
        <dbReference type="EMBL" id="CAA9524733.1"/>
    </source>
</evidence>
<keyword evidence="5 8" id="KW-1133">Transmembrane helix</keyword>
<dbReference type="InterPro" id="IPR018047">
    <property type="entry name" value="Ammonium_transpt_CS"/>
</dbReference>
<keyword evidence="6 8" id="KW-0472">Membrane</keyword>
<sequence>MKLSRTISGGVAVATIAALAAMPAWAQDAALQAPASAPATPSVDKGDTAWMMMSTVLVLMMILPGLALFYGGLVRTKNMLSILSQILGITAAAILVWVGWGYSLAFDAGSPFLGGTGKLMLTGITGDTAAATFTDGVGIPELVFAAFQMTFAAITAALVVGALAERVKFSAIMLFNIIWLTIVYCPIAHMVWAGDGLIFGMGALDFAGGTVVHINAGAAALVGVFFAGKRLGFGRDATPPHSLSLTLVGAGLLWFGWFGFNAGSNLEATGGAAIAMMNTFVAPAAGVLAWMLAERLVSGKASLLGGASGAVAGLVAVTPAAGTSGFGGAMALGALAALACYGFVTVVKHRLRLDDTLDAFGIHGVGGIVGSIGTGIVTAPSLGGFGAADFSVPAQTWIQVQAVLIAITWSAVGSAVAFAIVRFTLGLRVEPDAEREGLDITDHGERAYNY</sequence>
<reference evidence="11" key="1">
    <citation type="submission" date="2020-02" db="EMBL/GenBank/DDBJ databases">
        <authorList>
            <person name="Meier V. D."/>
        </authorList>
    </citation>
    <scope>NUCLEOTIDE SEQUENCE</scope>
    <source>
        <strain evidence="11">AVDCRST_MAG91</strain>
    </source>
</reference>
<dbReference type="SUPFAM" id="SSF111352">
    <property type="entry name" value="Ammonium transporter"/>
    <property type="match status" value="1"/>
</dbReference>
<gene>
    <name evidence="11" type="ORF">AVDCRST_MAG91-2424</name>
</gene>
<evidence type="ECO:0000256" key="9">
    <source>
        <dbReference type="SAM" id="SignalP"/>
    </source>
</evidence>
<evidence type="ECO:0000259" key="10">
    <source>
        <dbReference type="Pfam" id="PF00909"/>
    </source>
</evidence>
<feature type="transmembrane region" description="Helical" evidence="8">
    <location>
        <begin position="402"/>
        <end position="425"/>
    </location>
</feature>
<feature type="transmembrane region" description="Helical" evidence="8">
    <location>
        <begin position="240"/>
        <end position="260"/>
    </location>
</feature>
<keyword evidence="9" id="KW-0732">Signal</keyword>
<feature type="transmembrane region" description="Helical" evidence="8">
    <location>
        <begin position="272"/>
        <end position="291"/>
    </location>
</feature>
<evidence type="ECO:0000256" key="4">
    <source>
        <dbReference type="ARBA" id="ARBA00022692"/>
    </source>
</evidence>
<feature type="signal peptide" evidence="9">
    <location>
        <begin position="1"/>
        <end position="26"/>
    </location>
</feature>
<feature type="domain" description="Ammonium transporter AmtB-like" evidence="10">
    <location>
        <begin position="49"/>
        <end position="448"/>
    </location>
</feature>
<dbReference type="PANTHER" id="PTHR43029">
    <property type="entry name" value="AMMONIUM TRANSPORTER MEP2"/>
    <property type="match status" value="1"/>
</dbReference>
<feature type="transmembrane region" description="Helical" evidence="8">
    <location>
        <begin position="142"/>
        <end position="164"/>
    </location>
</feature>
<evidence type="ECO:0000256" key="2">
    <source>
        <dbReference type="ARBA" id="ARBA00005887"/>
    </source>
</evidence>
<dbReference type="Gene3D" id="1.10.3430.10">
    <property type="entry name" value="Ammonium transporter AmtB like domains"/>
    <property type="match status" value="1"/>
</dbReference>
<feature type="chain" id="PRO_5027078405" description="Ammonium transporter" evidence="9">
    <location>
        <begin position="27"/>
        <end position="450"/>
    </location>
</feature>
<evidence type="ECO:0000256" key="6">
    <source>
        <dbReference type="ARBA" id="ARBA00023136"/>
    </source>
</evidence>
<dbReference type="GO" id="GO:0008519">
    <property type="term" value="F:ammonium channel activity"/>
    <property type="evidence" value="ECO:0007669"/>
    <property type="project" value="InterPro"/>
</dbReference>
<comment type="subcellular location">
    <subcellularLocation>
        <location evidence="8">Cell membrane</location>
        <topology evidence="8">Multi-pass membrane protein</topology>
    </subcellularLocation>
    <subcellularLocation>
        <location evidence="1">Membrane</location>
        <topology evidence="1">Multi-pass membrane protein</topology>
    </subcellularLocation>
</comment>
<dbReference type="EMBL" id="CADCVX010000438">
    <property type="protein sequence ID" value="CAA9524733.1"/>
    <property type="molecule type" value="Genomic_DNA"/>
</dbReference>
<dbReference type="AlphaFoldDB" id="A0A6J4TJB0"/>
<feature type="transmembrane region" description="Helical" evidence="8">
    <location>
        <begin position="206"/>
        <end position="228"/>
    </location>
</feature>
<keyword evidence="4 8" id="KW-0812">Transmembrane</keyword>
<dbReference type="PROSITE" id="PS01219">
    <property type="entry name" value="AMMONIUM_TRANSP"/>
    <property type="match status" value="1"/>
</dbReference>
<evidence type="ECO:0000256" key="8">
    <source>
        <dbReference type="RuleBase" id="RU362002"/>
    </source>
</evidence>
<dbReference type="InterPro" id="IPR029020">
    <property type="entry name" value="Ammonium/urea_transptr"/>
</dbReference>
<dbReference type="NCBIfam" id="TIGR00836">
    <property type="entry name" value="amt"/>
    <property type="match status" value="1"/>
</dbReference>
<dbReference type="InterPro" id="IPR002229">
    <property type="entry name" value="RhesusRHD"/>
</dbReference>
<feature type="transmembrane region" description="Helical" evidence="8">
    <location>
        <begin position="50"/>
        <end position="70"/>
    </location>
</feature>
<feature type="transmembrane region" description="Helical" evidence="8">
    <location>
        <begin position="303"/>
        <end position="322"/>
    </location>
</feature>
<organism evidence="11">
    <name type="scientific">uncultured Sphingomonadaceae bacterium</name>
    <dbReference type="NCBI Taxonomy" id="169976"/>
    <lineage>
        <taxon>Bacteria</taxon>
        <taxon>Pseudomonadati</taxon>
        <taxon>Pseudomonadota</taxon>
        <taxon>Alphaproteobacteria</taxon>
        <taxon>Sphingomonadales</taxon>
        <taxon>Sphingomonadaceae</taxon>
        <taxon>environmental samples</taxon>
    </lineage>
</organism>
<dbReference type="PRINTS" id="PR00342">
    <property type="entry name" value="RHESUSRHD"/>
</dbReference>
<keyword evidence="7 8" id="KW-0924">Ammonia transport</keyword>
<feature type="transmembrane region" description="Helical" evidence="8">
    <location>
        <begin position="82"/>
        <end position="102"/>
    </location>
</feature>
<dbReference type="Pfam" id="PF00909">
    <property type="entry name" value="Ammonium_transp"/>
    <property type="match status" value="1"/>
</dbReference>
<dbReference type="InterPro" id="IPR001905">
    <property type="entry name" value="Ammonium_transpt"/>
</dbReference>
<dbReference type="PANTHER" id="PTHR43029:SF10">
    <property type="entry name" value="AMMONIUM TRANSPORTER MEP2"/>
    <property type="match status" value="1"/>
</dbReference>
<comment type="similarity">
    <text evidence="2 8">Belongs to the ammonia transporter channel (TC 1.A.11.2) family.</text>
</comment>
<feature type="transmembrane region" description="Helical" evidence="8">
    <location>
        <begin position="171"/>
        <end position="194"/>
    </location>
</feature>
<dbReference type="GO" id="GO:0005886">
    <property type="term" value="C:plasma membrane"/>
    <property type="evidence" value="ECO:0007669"/>
    <property type="project" value="UniProtKB-SubCell"/>
</dbReference>
<name>A0A6J4TJB0_9SPHN</name>
<feature type="transmembrane region" description="Helical" evidence="8">
    <location>
        <begin position="328"/>
        <end position="347"/>
    </location>
</feature>
<accession>A0A6J4TJB0</accession>
<evidence type="ECO:0000256" key="7">
    <source>
        <dbReference type="ARBA" id="ARBA00023177"/>
    </source>
</evidence>
<dbReference type="InterPro" id="IPR024041">
    <property type="entry name" value="NH4_transpt_AmtB-like_dom"/>
</dbReference>
<feature type="transmembrane region" description="Helical" evidence="8">
    <location>
        <begin position="359"/>
        <end position="382"/>
    </location>
</feature>